<proteinExistence type="predicted"/>
<dbReference type="EMBL" id="MHOJ01000019">
    <property type="protein sequence ID" value="OGZ62507.1"/>
    <property type="molecule type" value="Genomic_DNA"/>
</dbReference>
<gene>
    <name evidence="1" type="ORF">A3H51_01645</name>
</gene>
<comment type="caution">
    <text evidence="1">The sequence shown here is derived from an EMBL/GenBank/DDBJ whole genome shotgun (WGS) entry which is preliminary data.</text>
</comment>
<protein>
    <submittedName>
        <fullName evidence="1">Uncharacterized protein</fullName>
    </submittedName>
</protein>
<accession>A0A1G2HJ48</accession>
<sequence length="88" mass="10144">MEETPQIEHGELEEAYLVGWGLSAIVDILVNEGGLDWESANAEAEKFRPKMEAIARQYLKYPDLREKTNQYMNTLTEEMHLIAKSMLD</sequence>
<reference evidence="1 2" key="1">
    <citation type="journal article" date="2016" name="Nat. Commun.">
        <title>Thousands of microbial genomes shed light on interconnected biogeochemical processes in an aquifer system.</title>
        <authorList>
            <person name="Anantharaman K."/>
            <person name="Brown C.T."/>
            <person name="Hug L.A."/>
            <person name="Sharon I."/>
            <person name="Castelle C.J."/>
            <person name="Probst A.J."/>
            <person name="Thomas B.C."/>
            <person name="Singh A."/>
            <person name="Wilkins M.J."/>
            <person name="Karaoz U."/>
            <person name="Brodie E.L."/>
            <person name="Williams K.H."/>
            <person name="Hubbard S.S."/>
            <person name="Banfield J.F."/>
        </authorList>
    </citation>
    <scope>NUCLEOTIDE SEQUENCE [LARGE SCALE GENOMIC DNA]</scope>
</reference>
<organism evidence="1 2">
    <name type="scientific">Candidatus Spechtbacteria bacterium RIFCSPLOWO2_02_FULL_38_8</name>
    <dbReference type="NCBI Taxonomy" id="1802164"/>
    <lineage>
        <taxon>Bacteria</taxon>
        <taxon>Candidatus Spechtiibacteriota</taxon>
    </lineage>
</organism>
<evidence type="ECO:0000313" key="2">
    <source>
        <dbReference type="Proteomes" id="UP000178509"/>
    </source>
</evidence>
<evidence type="ECO:0000313" key="1">
    <source>
        <dbReference type="EMBL" id="OGZ62507.1"/>
    </source>
</evidence>
<dbReference type="Proteomes" id="UP000178509">
    <property type="component" value="Unassembled WGS sequence"/>
</dbReference>
<dbReference type="AlphaFoldDB" id="A0A1G2HJ48"/>
<name>A0A1G2HJ48_9BACT</name>